<dbReference type="Proteomes" id="UP000199220">
    <property type="component" value="Unassembled WGS sequence"/>
</dbReference>
<evidence type="ECO:0000313" key="8">
    <source>
        <dbReference type="Proteomes" id="UP000199220"/>
    </source>
</evidence>
<dbReference type="PANTHER" id="PTHR43649">
    <property type="entry name" value="ARABINOSE-BINDING PROTEIN-RELATED"/>
    <property type="match status" value="1"/>
</dbReference>
<name>A0A1H5MJV4_9MICO</name>
<feature type="chain" id="PRO_5039295947" evidence="6">
    <location>
        <begin position="21"/>
        <end position="512"/>
    </location>
</feature>
<dbReference type="STRING" id="648782.SAMN04488554_3413"/>
<dbReference type="SUPFAM" id="SSF53850">
    <property type="entry name" value="Periplasmic binding protein-like II"/>
    <property type="match status" value="1"/>
</dbReference>
<dbReference type="InterPro" id="IPR050490">
    <property type="entry name" value="Bact_solute-bd_prot1"/>
</dbReference>
<organism evidence="7 8">
    <name type="scientific">Ruania alba</name>
    <dbReference type="NCBI Taxonomy" id="648782"/>
    <lineage>
        <taxon>Bacteria</taxon>
        <taxon>Bacillati</taxon>
        <taxon>Actinomycetota</taxon>
        <taxon>Actinomycetes</taxon>
        <taxon>Micrococcales</taxon>
        <taxon>Ruaniaceae</taxon>
        <taxon>Ruania</taxon>
    </lineage>
</organism>
<dbReference type="EMBL" id="FNTX01000002">
    <property type="protein sequence ID" value="SEE88997.1"/>
    <property type="molecule type" value="Genomic_DNA"/>
</dbReference>
<evidence type="ECO:0000256" key="6">
    <source>
        <dbReference type="SAM" id="SignalP"/>
    </source>
</evidence>
<evidence type="ECO:0000256" key="2">
    <source>
        <dbReference type="ARBA" id="ARBA00022729"/>
    </source>
</evidence>
<gene>
    <name evidence="7" type="ORF">SAMN04488554_3413</name>
</gene>
<protein>
    <submittedName>
        <fullName evidence="7">Carbohydrate ABC transporter substrate-binding protein, CUT1 family</fullName>
    </submittedName>
</protein>
<keyword evidence="8" id="KW-1185">Reference proteome</keyword>
<sequence length="512" mass="54755">MKKQLLAPVAMLAASGLALTACSGGSDGGSGGGDGGDLESLTIMAPYFAEVPPESDDPVGSGLSDLAGMPLEVQWVPNSSYGERVNTVLAGDDIPDVMVITGKDQGFVATAEAGGFWDLTDHLASGDYPNLVTENPDVQQAASVNGTVYGIYRARDVIRSSVILRADWLENVGLDAPETTEDLAEIARAFTEDDPDGNGEDDTYGMIAPQWPGGIGTSSPYDTIEVWYGSGNVWRDEGGELVPAFTTPEWREAVEFERDLVQNGYINPDYATMDPGTWNEPFLNGEGGIILDVQSRAGQLRGLFTDAGENPDEMVTMVGQLEGPNGTFALPTTGYAGFLAIPRSSVQTEEQLDQVLTALNELNSTEGQILMNNGIEGDNFEVVDGYAQFNPERQDFTDQVTGAWAQLGMNVNEYTAYSPLPETDSDVAFNERRLELQAEDLENAVFNPAAGLVSDTYTTNGTQLDNIIGDARIQYLAGQIDDAGLDAAIERWRSSGGDAVTEEVNALYDELG</sequence>
<feature type="signal peptide" evidence="6">
    <location>
        <begin position="1"/>
        <end position="20"/>
    </location>
</feature>
<keyword evidence="3" id="KW-0472">Membrane</keyword>
<accession>A0A1H5MJV4</accession>
<dbReference type="AlphaFoldDB" id="A0A1H5MJV4"/>
<evidence type="ECO:0000256" key="1">
    <source>
        <dbReference type="ARBA" id="ARBA00022475"/>
    </source>
</evidence>
<dbReference type="PROSITE" id="PS51257">
    <property type="entry name" value="PROKAR_LIPOPROTEIN"/>
    <property type="match status" value="1"/>
</dbReference>
<dbReference type="PANTHER" id="PTHR43649:SF33">
    <property type="entry name" value="POLYGALACTURONAN_RHAMNOGALACTURONAN-BINDING PROTEIN YTCQ"/>
    <property type="match status" value="1"/>
</dbReference>
<evidence type="ECO:0000256" key="3">
    <source>
        <dbReference type="ARBA" id="ARBA00023136"/>
    </source>
</evidence>
<dbReference type="OrthoDB" id="3225049at2"/>
<dbReference type="InterPro" id="IPR006059">
    <property type="entry name" value="SBP"/>
</dbReference>
<reference evidence="8" key="1">
    <citation type="submission" date="2016-10" db="EMBL/GenBank/DDBJ databases">
        <authorList>
            <person name="Varghese N."/>
            <person name="Submissions S."/>
        </authorList>
    </citation>
    <scope>NUCLEOTIDE SEQUENCE [LARGE SCALE GENOMIC DNA]</scope>
    <source>
        <strain evidence="8">DSM 21368</strain>
    </source>
</reference>
<dbReference type="Pfam" id="PF13416">
    <property type="entry name" value="SBP_bac_8"/>
    <property type="match status" value="1"/>
</dbReference>
<dbReference type="CDD" id="cd13580">
    <property type="entry name" value="PBP2_AlgQ_like_1"/>
    <property type="match status" value="1"/>
</dbReference>
<dbReference type="Gene3D" id="3.40.190.10">
    <property type="entry name" value="Periplasmic binding protein-like II"/>
    <property type="match status" value="2"/>
</dbReference>
<keyword evidence="5" id="KW-0449">Lipoprotein</keyword>
<dbReference type="RefSeq" id="WP_089774208.1">
    <property type="nucleotide sequence ID" value="NZ_FNTX01000002.1"/>
</dbReference>
<evidence type="ECO:0000313" key="7">
    <source>
        <dbReference type="EMBL" id="SEE88997.1"/>
    </source>
</evidence>
<evidence type="ECO:0000256" key="4">
    <source>
        <dbReference type="ARBA" id="ARBA00023139"/>
    </source>
</evidence>
<evidence type="ECO:0000256" key="5">
    <source>
        <dbReference type="ARBA" id="ARBA00023288"/>
    </source>
</evidence>
<keyword evidence="1" id="KW-1003">Cell membrane</keyword>
<proteinExistence type="predicted"/>
<keyword evidence="4" id="KW-0564">Palmitate</keyword>
<keyword evidence="2 6" id="KW-0732">Signal</keyword>